<evidence type="ECO:0000313" key="1">
    <source>
        <dbReference type="EMBL" id="QLL56650.1"/>
    </source>
</evidence>
<reference evidence="1 4" key="2">
    <citation type="submission" date="2019-06" db="EMBL/GenBank/DDBJ databases">
        <title>Emergence of pandrug resistant Empedobacter falsenii in China.</title>
        <authorList>
            <person name="Dong N."/>
            <person name="Chen S."/>
            <person name="Zhang R."/>
        </authorList>
    </citation>
    <scope>NUCLEOTIDE SEQUENCE [LARGE SCALE GENOMIC DNA]</scope>
    <source>
        <strain evidence="1 4">1681-1</strain>
    </source>
</reference>
<evidence type="ECO:0000313" key="3">
    <source>
        <dbReference type="Proteomes" id="UP000254737"/>
    </source>
</evidence>
<dbReference type="AlphaFoldDB" id="A0A376G163"/>
<dbReference type="Proteomes" id="UP000510643">
    <property type="component" value="Chromosome"/>
</dbReference>
<dbReference type="GeneID" id="78399885"/>
<reference evidence="2 3" key="1">
    <citation type="submission" date="2018-06" db="EMBL/GenBank/DDBJ databases">
        <authorList>
            <consortium name="Pathogen Informatics"/>
            <person name="Doyle S."/>
        </authorList>
    </citation>
    <scope>NUCLEOTIDE SEQUENCE [LARGE SCALE GENOMIC DNA]</scope>
    <source>
        <strain evidence="2 3">NCTC13456</strain>
    </source>
</reference>
<dbReference type="EMBL" id="UFXS01000001">
    <property type="protein sequence ID" value="STD53222.1"/>
    <property type="molecule type" value="Genomic_DNA"/>
</dbReference>
<evidence type="ECO:0000313" key="2">
    <source>
        <dbReference type="EMBL" id="STD53222.1"/>
    </source>
</evidence>
<dbReference type="RefSeq" id="WP_114998352.1">
    <property type="nucleotide sequence ID" value="NZ_CP040908.1"/>
</dbReference>
<name>A0A376G163_9FLAO</name>
<accession>A0A376G163</accession>
<protein>
    <submittedName>
        <fullName evidence="2">Uncharacterized protein</fullName>
    </submittedName>
</protein>
<dbReference type="STRING" id="343874.GCA_000805695_00636"/>
<gene>
    <name evidence="1" type="ORF">FH779_00420</name>
    <name evidence="2" type="ORF">NCTC13456_00386</name>
</gene>
<keyword evidence="4" id="KW-1185">Reference proteome</keyword>
<organism evidence="2 3">
    <name type="scientific">Empedobacter falsenii</name>
    <dbReference type="NCBI Taxonomy" id="343874"/>
    <lineage>
        <taxon>Bacteria</taxon>
        <taxon>Pseudomonadati</taxon>
        <taxon>Bacteroidota</taxon>
        <taxon>Flavobacteriia</taxon>
        <taxon>Flavobacteriales</taxon>
        <taxon>Weeksellaceae</taxon>
        <taxon>Empedobacter</taxon>
    </lineage>
</organism>
<dbReference type="EMBL" id="CP040908">
    <property type="protein sequence ID" value="QLL56650.1"/>
    <property type="molecule type" value="Genomic_DNA"/>
</dbReference>
<sequence>MKLDFNNKSIPEILSEFQDKNTFQWQNDIFDLMKKIDSKEEKVNFHYSREDNVYISNFDPRFVNETFHSLNNFLGLKKGDSTLLSSSVLENEGEILLVQAIEGGFDLYCHEDSDKVKIPLTDESQDEIGYALNYAYLTKKQIENSFEDLARIEKIAIESDDLSDDLKSKLNDQTKTTFYQVFTANGFPIAVKKIDETDYTVLDKIELSEDEKGNLVLNSPYEKESLNLYRQAVVSDDQKKFRWISRNECKLNGKDVVNLELIEEKLKPYIDYNFIVIAFPKKGSTEDVISLVIESRFAEHVDIPKSELESYEVPQQTFFIGDFPKSNDKAAIRAELIRLLKESNENN</sequence>
<evidence type="ECO:0000313" key="4">
    <source>
        <dbReference type="Proteomes" id="UP000510643"/>
    </source>
</evidence>
<dbReference type="Proteomes" id="UP000254737">
    <property type="component" value="Unassembled WGS sequence"/>
</dbReference>
<dbReference type="KEGG" id="efal:FH779_00420"/>
<proteinExistence type="predicted"/>